<evidence type="ECO:0000256" key="1">
    <source>
        <dbReference type="SAM" id="MobiDB-lite"/>
    </source>
</evidence>
<sequence length="186" mass="20225">MPDRLSSSPRLGGSVPLGRYSTAQQVQSQHLSDRNATAEYLGRFSQDPRGLQEAYGAAINDVPHPVTGQPVSYAALRAEFARNSRPLTESAAYRQGGYKTTDDFLRAQFEAGRKRLMQRAVQQPQVNAFGLPAQGSADAVRRQNFIRETQVVLPDGSPVQVVAADLARRRAMLPTSGQAVAPGFSR</sequence>
<comment type="caution">
    <text evidence="2">The sequence shown here is derived from an EMBL/GenBank/DDBJ whole genome shotgun (WGS) entry which is preliminary data.</text>
</comment>
<name>A0ABQ1X7G1_9BACT</name>
<evidence type="ECO:0000313" key="2">
    <source>
        <dbReference type="EMBL" id="GGG61128.1"/>
    </source>
</evidence>
<evidence type="ECO:0000313" key="3">
    <source>
        <dbReference type="Proteomes" id="UP000601361"/>
    </source>
</evidence>
<feature type="compositionally biased region" description="Polar residues" evidence="1">
    <location>
        <begin position="21"/>
        <end position="30"/>
    </location>
</feature>
<accession>A0ABQ1X7G1</accession>
<reference evidence="3" key="1">
    <citation type="journal article" date="2019" name="Int. J. Syst. Evol. Microbiol.">
        <title>The Global Catalogue of Microorganisms (GCM) 10K type strain sequencing project: providing services to taxonomists for standard genome sequencing and annotation.</title>
        <authorList>
            <consortium name="The Broad Institute Genomics Platform"/>
            <consortium name="The Broad Institute Genome Sequencing Center for Infectious Disease"/>
            <person name="Wu L."/>
            <person name="Ma J."/>
        </authorList>
    </citation>
    <scope>NUCLEOTIDE SEQUENCE [LARGE SCALE GENOMIC DNA]</scope>
    <source>
        <strain evidence="3">CGMCC 1.12990</strain>
    </source>
</reference>
<feature type="region of interest" description="Disordered" evidence="1">
    <location>
        <begin position="1"/>
        <end position="33"/>
    </location>
</feature>
<proteinExistence type="predicted"/>
<organism evidence="2 3">
    <name type="scientific">Hymenobacter glacieicola</name>
    <dbReference type="NCBI Taxonomy" id="1562124"/>
    <lineage>
        <taxon>Bacteria</taxon>
        <taxon>Pseudomonadati</taxon>
        <taxon>Bacteroidota</taxon>
        <taxon>Cytophagia</taxon>
        <taxon>Cytophagales</taxon>
        <taxon>Hymenobacteraceae</taxon>
        <taxon>Hymenobacter</taxon>
    </lineage>
</organism>
<gene>
    <name evidence="2" type="ORF">GCM10011378_41420</name>
</gene>
<keyword evidence="3" id="KW-1185">Reference proteome</keyword>
<dbReference type="Proteomes" id="UP000601361">
    <property type="component" value="Unassembled WGS sequence"/>
</dbReference>
<protein>
    <submittedName>
        <fullName evidence="2">Uncharacterized protein</fullName>
    </submittedName>
</protein>
<dbReference type="EMBL" id="BMGS01000016">
    <property type="protein sequence ID" value="GGG61128.1"/>
    <property type="molecule type" value="Genomic_DNA"/>
</dbReference>
<dbReference type="RefSeq" id="WP_188559769.1">
    <property type="nucleotide sequence ID" value="NZ_BMGS01000016.1"/>
</dbReference>